<protein>
    <submittedName>
        <fullName evidence="1">Uncharacterized protein</fullName>
    </submittedName>
</protein>
<evidence type="ECO:0000313" key="1">
    <source>
        <dbReference type="EnsemblMetazoa" id="ACHR006750-PA"/>
    </source>
</evidence>
<accession>A0A182K7L5</accession>
<reference evidence="2" key="1">
    <citation type="submission" date="2013-03" db="EMBL/GenBank/DDBJ databases">
        <title>The Genome Sequence of Anopheles christyi ACHKN1017.</title>
        <authorList>
            <consortium name="The Broad Institute Genomics Platform"/>
            <person name="Neafsey D.E."/>
            <person name="Besansky N."/>
            <person name="Walker B."/>
            <person name="Young S.K."/>
            <person name="Zeng Q."/>
            <person name="Gargeya S."/>
            <person name="Fitzgerald M."/>
            <person name="Haas B."/>
            <person name="Abouelleil A."/>
            <person name="Allen A.W."/>
            <person name="Alvarado L."/>
            <person name="Arachchi H.M."/>
            <person name="Berlin A.M."/>
            <person name="Chapman S.B."/>
            <person name="Gainer-Dewar J."/>
            <person name="Goldberg J."/>
            <person name="Griggs A."/>
            <person name="Gujja S."/>
            <person name="Hansen M."/>
            <person name="Howarth C."/>
            <person name="Imamovic A."/>
            <person name="Ireland A."/>
            <person name="Larimer J."/>
            <person name="McCowan C."/>
            <person name="Murphy C."/>
            <person name="Pearson M."/>
            <person name="Poon T.W."/>
            <person name="Priest M."/>
            <person name="Roberts A."/>
            <person name="Saif S."/>
            <person name="Shea T."/>
            <person name="Sisk P."/>
            <person name="Sykes S."/>
            <person name="Wortman J."/>
            <person name="Nusbaum C."/>
            <person name="Birren B."/>
        </authorList>
    </citation>
    <scope>NUCLEOTIDE SEQUENCE [LARGE SCALE GENOMIC DNA]</scope>
    <source>
        <strain evidence="2">ACHKN1017</strain>
    </source>
</reference>
<name>A0A182K7L5_9DIPT</name>
<reference evidence="1" key="2">
    <citation type="submission" date="2020-05" db="UniProtKB">
        <authorList>
            <consortium name="EnsemblMetazoa"/>
        </authorList>
    </citation>
    <scope>IDENTIFICATION</scope>
    <source>
        <strain evidence="1">ACHKN1017</strain>
    </source>
</reference>
<dbReference type="VEuPathDB" id="VectorBase:ACHR006750"/>
<sequence>MPTTSRSSTRTEVCWVSICRWVRLISIPTEVAASLVAE</sequence>
<dbReference type="EnsemblMetazoa" id="ACHR006750-RA">
    <property type="protein sequence ID" value="ACHR006750-PA"/>
    <property type="gene ID" value="ACHR006750"/>
</dbReference>
<keyword evidence="2" id="KW-1185">Reference proteome</keyword>
<organism evidence="1 2">
    <name type="scientific">Anopheles christyi</name>
    <dbReference type="NCBI Taxonomy" id="43041"/>
    <lineage>
        <taxon>Eukaryota</taxon>
        <taxon>Metazoa</taxon>
        <taxon>Ecdysozoa</taxon>
        <taxon>Arthropoda</taxon>
        <taxon>Hexapoda</taxon>
        <taxon>Insecta</taxon>
        <taxon>Pterygota</taxon>
        <taxon>Neoptera</taxon>
        <taxon>Endopterygota</taxon>
        <taxon>Diptera</taxon>
        <taxon>Nematocera</taxon>
        <taxon>Culicoidea</taxon>
        <taxon>Culicidae</taxon>
        <taxon>Anophelinae</taxon>
        <taxon>Anopheles</taxon>
    </lineage>
</organism>
<dbReference type="Proteomes" id="UP000075881">
    <property type="component" value="Unassembled WGS sequence"/>
</dbReference>
<dbReference type="AlphaFoldDB" id="A0A182K7L5"/>
<proteinExistence type="predicted"/>
<evidence type="ECO:0000313" key="2">
    <source>
        <dbReference type="Proteomes" id="UP000075881"/>
    </source>
</evidence>